<evidence type="ECO:0008006" key="3">
    <source>
        <dbReference type="Google" id="ProtNLM"/>
    </source>
</evidence>
<dbReference type="GO" id="GO:0034451">
    <property type="term" value="C:centriolar satellite"/>
    <property type="evidence" value="ECO:0007669"/>
    <property type="project" value="TreeGrafter"/>
</dbReference>
<comment type="caution">
    <text evidence="1">The sequence shown here is derived from an EMBL/GenBank/DDBJ whole genome shotgun (WGS) entry which is preliminary data.</text>
</comment>
<gene>
    <name evidence="1" type="ORF">CUNI_LOCUS21832</name>
</gene>
<evidence type="ECO:0000313" key="1">
    <source>
        <dbReference type="EMBL" id="CAG5136274.1"/>
    </source>
</evidence>
<dbReference type="Proteomes" id="UP000678393">
    <property type="component" value="Unassembled WGS sequence"/>
</dbReference>
<keyword evidence="2" id="KW-1185">Reference proteome</keyword>
<dbReference type="Gene3D" id="6.10.140.2220">
    <property type="match status" value="1"/>
</dbReference>
<dbReference type="GO" id="GO:0036159">
    <property type="term" value="P:inner dynein arm assembly"/>
    <property type="evidence" value="ECO:0007669"/>
    <property type="project" value="TreeGrafter"/>
</dbReference>
<dbReference type="GO" id="GO:0005737">
    <property type="term" value="C:cytoplasm"/>
    <property type="evidence" value="ECO:0007669"/>
    <property type="project" value="TreeGrafter"/>
</dbReference>
<dbReference type="GO" id="GO:0036158">
    <property type="term" value="P:outer dynein arm assembly"/>
    <property type="evidence" value="ECO:0007669"/>
    <property type="project" value="TreeGrafter"/>
</dbReference>
<protein>
    <recommendedName>
        <fullName evidence="3">Zinc finger MYND domain-containing protein 10</fullName>
    </recommendedName>
</protein>
<dbReference type="PANTHER" id="PTHR13244:SF7">
    <property type="entry name" value="ZINC FINGER MYND DOMAIN-CONTAINING PROTEIN 10"/>
    <property type="match status" value="1"/>
</dbReference>
<accession>A0A8S4A4W8</accession>
<dbReference type="PANTHER" id="PTHR13244">
    <property type="entry name" value="ZINC FINGER MYND DOMAIN CONTAINING PROTEIN 10"/>
    <property type="match status" value="1"/>
</dbReference>
<dbReference type="OrthoDB" id="432970at2759"/>
<dbReference type="EMBL" id="CAJHNH020008512">
    <property type="protein sequence ID" value="CAG5136274.1"/>
    <property type="molecule type" value="Genomic_DNA"/>
</dbReference>
<evidence type="ECO:0000313" key="2">
    <source>
        <dbReference type="Proteomes" id="UP000678393"/>
    </source>
</evidence>
<dbReference type="GO" id="GO:0044458">
    <property type="term" value="P:motile cilium assembly"/>
    <property type="evidence" value="ECO:0007669"/>
    <property type="project" value="TreeGrafter"/>
</dbReference>
<sequence length="422" mass="49620">MSGDIQGAHVLLSVEAEAYVEHLEEFDLKDIGSERWHQQHEHLEKLNMQAVINASAKEDEFIKEFFISCGKIPLLIQDLLTTEIWKQKVFTELIDMEFEPKTTFPIYMVIYHEATVVNLLETMMFYKETCEVADEAVLDLVDYCYRKLCYLAARGQNEEDISFPNKEIHSLASNNMEDLERQERSLEFEISIKALSLLRYFTDHLDCLPLSVMTRILNTHDIPILLVQLVESPPWTKKKDGKIYKFLESKWQEVKSEDILKMTKTEGQVWLALFHLLMERACQEKYDLNNYRKNVILKLRTYLTEVLVDQMPVLAELQRYLEHLAFMDPPPVKKDLVLEQVPEIRERILKKYDGKWTKIAKWQSKTIFNQSDDAIRAQAQRWASTYNFNLLEELVAEPPKCAVCGQLASKRCSRCQNEWYCR</sequence>
<reference evidence="1" key="1">
    <citation type="submission" date="2021-04" db="EMBL/GenBank/DDBJ databases">
        <authorList>
            <consortium name="Molecular Ecology Group"/>
        </authorList>
    </citation>
    <scope>NUCLEOTIDE SEQUENCE</scope>
</reference>
<dbReference type="InterPro" id="IPR052298">
    <property type="entry name" value="ZMYND10"/>
</dbReference>
<proteinExistence type="predicted"/>
<feature type="non-terminal residue" evidence="1">
    <location>
        <position position="1"/>
    </location>
</feature>
<name>A0A8S4A4W8_9EUPU</name>
<dbReference type="AlphaFoldDB" id="A0A8S4A4W8"/>
<organism evidence="1 2">
    <name type="scientific">Candidula unifasciata</name>
    <dbReference type="NCBI Taxonomy" id="100452"/>
    <lineage>
        <taxon>Eukaryota</taxon>
        <taxon>Metazoa</taxon>
        <taxon>Spiralia</taxon>
        <taxon>Lophotrochozoa</taxon>
        <taxon>Mollusca</taxon>
        <taxon>Gastropoda</taxon>
        <taxon>Heterobranchia</taxon>
        <taxon>Euthyneura</taxon>
        <taxon>Panpulmonata</taxon>
        <taxon>Eupulmonata</taxon>
        <taxon>Stylommatophora</taxon>
        <taxon>Helicina</taxon>
        <taxon>Helicoidea</taxon>
        <taxon>Geomitridae</taxon>
        <taxon>Candidula</taxon>
    </lineage>
</organism>